<reference evidence="2" key="1">
    <citation type="submission" date="2021-01" db="UniProtKB">
        <authorList>
            <consortium name="EnsemblMetazoa"/>
        </authorList>
    </citation>
    <scope>IDENTIFICATION</scope>
</reference>
<name>A0A7M7J006_VARDE</name>
<organism evidence="2 3">
    <name type="scientific">Varroa destructor</name>
    <name type="common">Honeybee mite</name>
    <dbReference type="NCBI Taxonomy" id="109461"/>
    <lineage>
        <taxon>Eukaryota</taxon>
        <taxon>Metazoa</taxon>
        <taxon>Ecdysozoa</taxon>
        <taxon>Arthropoda</taxon>
        <taxon>Chelicerata</taxon>
        <taxon>Arachnida</taxon>
        <taxon>Acari</taxon>
        <taxon>Parasitiformes</taxon>
        <taxon>Mesostigmata</taxon>
        <taxon>Gamasina</taxon>
        <taxon>Dermanyssoidea</taxon>
        <taxon>Varroidae</taxon>
        <taxon>Varroa</taxon>
    </lineage>
</organism>
<evidence type="ECO:0000313" key="3">
    <source>
        <dbReference type="Proteomes" id="UP000594260"/>
    </source>
</evidence>
<protein>
    <submittedName>
        <fullName evidence="2">Uncharacterized protein</fullName>
    </submittedName>
</protein>
<dbReference type="InterPro" id="IPR006631">
    <property type="entry name" value="DM4_12"/>
</dbReference>
<accession>A0A7M7J006</accession>
<evidence type="ECO:0000256" key="1">
    <source>
        <dbReference type="SAM" id="MobiDB-lite"/>
    </source>
</evidence>
<keyword evidence="3" id="KW-1185">Reference proteome</keyword>
<dbReference type="EnsemblMetazoa" id="XM_022788943">
    <property type="protein sequence ID" value="XP_022644678"/>
    <property type="gene ID" value="LOC111243414"/>
</dbReference>
<dbReference type="OrthoDB" id="7587145at2759"/>
<dbReference type="AlphaFoldDB" id="A0A7M7J006"/>
<dbReference type="KEGG" id="vde:111243414"/>
<dbReference type="Proteomes" id="UP000594260">
    <property type="component" value="Unplaced"/>
</dbReference>
<dbReference type="InParanoid" id="A0A7M7J006"/>
<dbReference type="Pfam" id="PF07841">
    <property type="entry name" value="DM4_12"/>
    <property type="match status" value="1"/>
</dbReference>
<dbReference type="GeneID" id="111243414"/>
<dbReference type="PANTHER" id="PTHR41158">
    <property type="entry name" value="AGAP010294-PA"/>
    <property type="match status" value="1"/>
</dbReference>
<dbReference type="PANTHER" id="PTHR41158:SF2">
    <property type="entry name" value="AGAP010294-PA"/>
    <property type="match status" value="1"/>
</dbReference>
<sequence>MPDKGKQPANRQWWPGKDGTNSGRSAAGIRSAIYNSYIMQCEFSVVEMRAYVTLFVGVTLLAATVTAAGEEELASARETKSVKVARSPRIEERRYKFHNSMNKNSVGASSEAVELKAQQEVSKFMNTRNLIKTAIKLVFGSDEESAATSRQILNLLVTVLDMVKTTFGARARAAHQGRGLNGALDDITIAGASMMKGLLKSAMAKDENCMQRFLCEASKDAVKEGHELGYLVAQFGGYAASYALERQKNLKFDFSYNATRSGRSGDDCFTLYQTCNEAV</sequence>
<evidence type="ECO:0000313" key="2">
    <source>
        <dbReference type="EnsemblMetazoa" id="XP_022644678"/>
    </source>
</evidence>
<proteinExistence type="predicted"/>
<dbReference type="RefSeq" id="XP_022644678.1">
    <property type="nucleotide sequence ID" value="XM_022788943.1"/>
</dbReference>
<feature type="region of interest" description="Disordered" evidence="1">
    <location>
        <begin position="1"/>
        <end position="25"/>
    </location>
</feature>